<dbReference type="Pfam" id="PF17871">
    <property type="entry name" value="AAA_lid_9"/>
    <property type="match status" value="1"/>
</dbReference>
<keyword evidence="4" id="KW-0143">Chaperone</keyword>
<keyword evidence="10" id="KW-1185">Reference proteome</keyword>
<dbReference type="GO" id="GO:0008233">
    <property type="term" value="F:peptidase activity"/>
    <property type="evidence" value="ECO:0007669"/>
    <property type="project" value="UniProtKB-KW"/>
</dbReference>
<comment type="function">
    <text evidence="5">Part of a stress-induced multi-chaperone system, it is involved in the recovery of the cell from heat-induced damage, in cooperation with DnaK, DnaJ and GrpE. Acts before DnaK, in the processing of protein aggregates. Protein binding stimulates the ATPase activity; ATP hydrolysis unfolds the denatured protein aggregates, which probably helps expose new hydrophobic binding sites on the surface of ClpB-bound aggregates, contributing to the solubilization and refolding of denatured protein aggregates by DnaK.</text>
</comment>
<dbReference type="PROSITE" id="PS00870">
    <property type="entry name" value="CLPAB_1"/>
    <property type="match status" value="1"/>
</dbReference>
<name>A0ABS5AV67_9STRE</name>
<dbReference type="CDD" id="cd00009">
    <property type="entry name" value="AAA"/>
    <property type="match status" value="1"/>
</dbReference>
<evidence type="ECO:0000256" key="6">
    <source>
        <dbReference type="SAM" id="MobiDB-lite"/>
    </source>
</evidence>
<evidence type="ECO:0000313" key="9">
    <source>
        <dbReference type="EMBL" id="MBP2620468.1"/>
    </source>
</evidence>
<dbReference type="Gene3D" id="1.10.8.60">
    <property type="match status" value="2"/>
</dbReference>
<evidence type="ECO:0000259" key="7">
    <source>
        <dbReference type="SMART" id="SM00382"/>
    </source>
</evidence>
<dbReference type="InterPro" id="IPR003959">
    <property type="entry name" value="ATPase_AAA_core"/>
</dbReference>
<dbReference type="InterPro" id="IPR018368">
    <property type="entry name" value="ClpA/B_CS1"/>
</dbReference>
<dbReference type="GO" id="GO:0006508">
    <property type="term" value="P:proteolysis"/>
    <property type="evidence" value="ECO:0007669"/>
    <property type="project" value="UniProtKB-KW"/>
</dbReference>
<accession>A0ABS5AV67</accession>
<organism evidence="9 10">
    <name type="scientific">Streptococcus panodentis</name>
    <dbReference type="NCBI Taxonomy" id="1581472"/>
    <lineage>
        <taxon>Bacteria</taxon>
        <taxon>Bacillati</taxon>
        <taxon>Bacillota</taxon>
        <taxon>Bacilli</taxon>
        <taxon>Lactobacillales</taxon>
        <taxon>Streptococcaceae</taxon>
        <taxon>Streptococcus</taxon>
    </lineage>
</organism>
<evidence type="ECO:0000313" key="10">
    <source>
        <dbReference type="Proteomes" id="UP001519349"/>
    </source>
</evidence>
<sequence>MIKTEELQQREEYREAAEGANLLEADSPLQDLLPQRPQEEESPTPYLDKYTENVTEKIRKKIDHFTVFGREKEVEQVIVSLLRQTKNSPILVGEAGTGKTAIVDGLVVEILKGNVPDEFKHVTVRSLELSSISSKSDGEDMVSRLKRIIEELKATKGENILFIDEVHTIVGAGGDGSMLDAGNVIKPPLARGEIQMISATTYEEYQSSIETDKALERRVQMVPVEEPTADQAIFILGNIRKRFEKERHITITDDAVEQAVRLAVRYIPERFLPDKAIDLLDDATAQAYFEKRKVVDIEDIARVIQKMKKIPVTTILKDDSERLMNFTDELKKYVKGQDFAVSQVANTIYISKEGFQRPNKPLGSFLFLGTTGVGKTELAKALAKILFDNVEAMIRIDCSEYSSKGDKDKLIGKNIVGSKGLLTEPVKNNPYSVVLLDELEKAHPDIYDILLQVLDEGHLTTGTGRKINFKNTIVIATTNSGADEIKKTYANEGNFGDMTDLAYDGFMNRIVEELSLTFRPEFINRFGNKVVFNMLTTDIIEAIVDLAWTKEEKRLAEQKVYLQYEDKTEFYDFLRSKGTSVENGARPLERLIQDRVTGPIAEKLFLLQRHGAAYNVLVKVIGEAPDGIFHHIDKRTLDFEATKIE</sequence>
<keyword evidence="3 9" id="KW-0067">ATP-binding</keyword>
<evidence type="ECO:0000256" key="4">
    <source>
        <dbReference type="ARBA" id="ARBA00023186"/>
    </source>
</evidence>
<dbReference type="RefSeq" id="WP_209550941.1">
    <property type="nucleotide sequence ID" value="NZ_QFAY01000006.1"/>
</dbReference>
<dbReference type="PANTHER" id="PTHR11638:SF18">
    <property type="entry name" value="HEAT SHOCK PROTEIN 104"/>
    <property type="match status" value="1"/>
</dbReference>
<dbReference type="SUPFAM" id="SSF52540">
    <property type="entry name" value="P-loop containing nucleoside triphosphate hydrolases"/>
    <property type="match status" value="2"/>
</dbReference>
<dbReference type="GO" id="GO:0005524">
    <property type="term" value="F:ATP binding"/>
    <property type="evidence" value="ECO:0007669"/>
    <property type="project" value="UniProtKB-KW"/>
</dbReference>
<protein>
    <submittedName>
        <fullName evidence="9">ATP-dependent Clp protease ATP-binding subunit</fullName>
    </submittedName>
</protein>
<keyword evidence="9" id="KW-0378">Hydrolase</keyword>
<dbReference type="InterPro" id="IPR027417">
    <property type="entry name" value="P-loop_NTPase"/>
</dbReference>
<dbReference type="Proteomes" id="UP001519349">
    <property type="component" value="Unassembled WGS sequence"/>
</dbReference>
<reference evidence="9 10" key="1">
    <citation type="submission" date="2018-05" db="EMBL/GenBank/DDBJ databases">
        <title>Draft genome sequence of Streptococcus panodentis CCUG 70867T.</title>
        <authorList>
            <person name="Salva-Serra F."/>
            <person name="Mendez V."/>
            <person name="Jaen-Luchoro D."/>
            <person name="Gonzales-Siles L."/>
            <person name="Karlsson R."/>
            <person name="Engstrom-Jakobsson H."/>
            <person name="Busquets A."/>
            <person name="Gomila M."/>
            <person name="Pineiro-Iglesias B."/>
            <person name="Bennasar-Figueras A."/>
            <person name="Seeger M."/>
            <person name="Moore E."/>
        </authorList>
    </citation>
    <scope>NUCLEOTIDE SEQUENCE [LARGE SCALE GENOMIC DNA]</scope>
    <source>
        <strain evidence="9 10">CCUG 70867</strain>
    </source>
</reference>
<keyword evidence="9" id="KW-0645">Protease</keyword>
<evidence type="ECO:0000256" key="5">
    <source>
        <dbReference type="ARBA" id="ARBA00025613"/>
    </source>
</evidence>
<feature type="domain" description="AAA+ ATPase" evidence="7">
    <location>
        <begin position="85"/>
        <end position="225"/>
    </location>
</feature>
<feature type="compositionally biased region" description="Basic and acidic residues" evidence="6">
    <location>
        <begin position="1"/>
        <end position="17"/>
    </location>
</feature>
<evidence type="ECO:0000256" key="3">
    <source>
        <dbReference type="ARBA" id="ARBA00022840"/>
    </source>
</evidence>
<dbReference type="EMBL" id="QFAY01000006">
    <property type="protein sequence ID" value="MBP2620468.1"/>
    <property type="molecule type" value="Genomic_DNA"/>
</dbReference>
<dbReference type="InterPro" id="IPR019489">
    <property type="entry name" value="Clp_ATPase_C"/>
</dbReference>
<dbReference type="SMART" id="SM00382">
    <property type="entry name" value="AAA"/>
    <property type="match status" value="2"/>
</dbReference>
<keyword evidence="2" id="KW-0547">Nucleotide-binding</keyword>
<feature type="domain" description="AAA+ ATPase" evidence="7">
    <location>
        <begin position="361"/>
        <end position="516"/>
    </location>
</feature>
<gene>
    <name evidence="9" type="ORF">DHL47_03780</name>
</gene>
<dbReference type="InterPro" id="IPR001270">
    <property type="entry name" value="ClpA/B"/>
</dbReference>
<dbReference type="InterPro" id="IPR003593">
    <property type="entry name" value="AAA+_ATPase"/>
</dbReference>
<dbReference type="PANTHER" id="PTHR11638">
    <property type="entry name" value="ATP-DEPENDENT CLP PROTEASE"/>
    <property type="match status" value="1"/>
</dbReference>
<feature type="domain" description="Clp ATPase C-terminal" evidence="8">
    <location>
        <begin position="535"/>
        <end position="629"/>
    </location>
</feature>
<dbReference type="InterPro" id="IPR058680">
    <property type="entry name" value="NBD_SMAX1-like"/>
</dbReference>
<dbReference type="Gene3D" id="3.40.50.300">
    <property type="entry name" value="P-loop containing nucleotide triphosphate hydrolases"/>
    <property type="match status" value="2"/>
</dbReference>
<dbReference type="InterPro" id="IPR050130">
    <property type="entry name" value="ClpA_ClpB"/>
</dbReference>
<dbReference type="Pfam" id="PF07724">
    <property type="entry name" value="AAA_2"/>
    <property type="match status" value="1"/>
</dbReference>
<dbReference type="PRINTS" id="PR00300">
    <property type="entry name" value="CLPPROTEASEA"/>
</dbReference>
<dbReference type="Pfam" id="PF10431">
    <property type="entry name" value="ClpB_D2-small"/>
    <property type="match status" value="1"/>
</dbReference>
<evidence type="ECO:0000256" key="2">
    <source>
        <dbReference type="ARBA" id="ARBA00022741"/>
    </source>
</evidence>
<proteinExistence type="predicted"/>
<comment type="caution">
    <text evidence="9">The sequence shown here is derived from an EMBL/GenBank/DDBJ whole genome shotgun (WGS) entry which is preliminary data.</text>
</comment>
<keyword evidence="1" id="KW-0677">Repeat</keyword>
<dbReference type="SMART" id="SM01086">
    <property type="entry name" value="ClpB_D2-small"/>
    <property type="match status" value="1"/>
</dbReference>
<dbReference type="InterPro" id="IPR041546">
    <property type="entry name" value="ClpA/ClpB_AAA_lid"/>
</dbReference>
<feature type="region of interest" description="Disordered" evidence="6">
    <location>
        <begin position="1"/>
        <end position="27"/>
    </location>
</feature>
<dbReference type="CDD" id="cd19499">
    <property type="entry name" value="RecA-like_ClpB_Hsp104-like"/>
    <property type="match status" value="1"/>
</dbReference>
<dbReference type="Pfam" id="PF23569">
    <property type="entry name" value="NBD_SMAX1"/>
    <property type="match status" value="1"/>
</dbReference>
<evidence type="ECO:0000259" key="8">
    <source>
        <dbReference type="SMART" id="SM01086"/>
    </source>
</evidence>
<evidence type="ECO:0000256" key="1">
    <source>
        <dbReference type="ARBA" id="ARBA00022737"/>
    </source>
</evidence>